<dbReference type="SMART" id="SM00811">
    <property type="entry name" value="Alpha_kinase"/>
    <property type="match status" value="1"/>
</dbReference>
<dbReference type="Pfam" id="PF02816">
    <property type="entry name" value="Alpha_kinase"/>
    <property type="match status" value="1"/>
</dbReference>
<evidence type="ECO:0000256" key="6">
    <source>
        <dbReference type="ARBA" id="ARBA00022777"/>
    </source>
</evidence>
<dbReference type="Gene3D" id="3.20.200.10">
    <property type="entry name" value="MHCK/EF2 kinase"/>
    <property type="match status" value="1"/>
</dbReference>
<evidence type="ECO:0000256" key="7">
    <source>
        <dbReference type="SAM" id="MobiDB-lite"/>
    </source>
</evidence>
<evidence type="ECO:0000313" key="11">
    <source>
        <dbReference type="Proteomes" id="UP000193144"/>
    </source>
</evidence>
<dbReference type="SUPFAM" id="SSF53300">
    <property type="entry name" value="vWA-like"/>
    <property type="match status" value="1"/>
</dbReference>
<feature type="compositionally biased region" description="Basic and acidic residues" evidence="7">
    <location>
        <begin position="9"/>
        <end position="27"/>
    </location>
</feature>
<dbReference type="Pfam" id="PF25106">
    <property type="entry name" value="VWA_4"/>
    <property type="match status" value="1"/>
</dbReference>
<evidence type="ECO:0000256" key="4">
    <source>
        <dbReference type="ARBA" id="ARBA00022679"/>
    </source>
</evidence>
<evidence type="ECO:0000259" key="8">
    <source>
        <dbReference type="PROSITE" id="PS50234"/>
    </source>
</evidence>
<dbReference type="OrthoDB" id="301415at2759"/>
<keyword evidence="6" id="KW-0418">Kinase</keyword>
<proteinExistence type="predicted"/>
<feature type="region of interest" description="Disordered" evidence="7">
    <location>
        <begin position="1"/>
        <end position="48"/>
    </location>
</feature>
<gene>
    <name evidence="10" type="ORF">BCR34DRAFT_672355</name>
</gene>
<keyword evidence="2" id="KW-0964">Secreted</keyword>
<evidence type="ECO:0000256" key="3">
    <source>
        <dbReference type="ARBA" id="ARBA00022527"/>
    </source>
</evidence>
<dbReference type="PROSITE" id="PS51158">
    <property type="entry name" value="ALPHA_KINASE"/>
    <property type="match status" value="1"/>
</dbReference>
<evidence type="ECO:0000256" key="5">
    <source>
        <dbReference type="ARBA" id="ARBA00022729"/>
    </source>
</evidence>
<dbReference type="PROSITE" id="PS50234">
    <property type="entry name" value="VWFA"/>
    <property type="match status" value="1"/>
</dbReference>
<comment type="caution">
    <text evidence="10">The sequence shown here is derived from an EMBL/GenBank/DDBJ whole genome shotgun (WGS) entry which is preliminary data.</text>
</comment>
<evidence type="ECO:0000259" key="9">
    <source>
        <dbReference type="PROSITE" id="PS51158"/>
    </source>
</evidence>
<keyword evidence="4" id="KW-0808">Transferase</keyword>
<dbReference type="AlphaFoldDB" id="A0A1Y1ZYW4"/>
<dbReference type="PANTHER" id="PTHR47763">
    <property type="entry name" value="ALPHA-PROTEIN KINASE VWKA"/>
    <property type="match status" value="1"/>
</dbReference>
<accession>A0A1Y1ZYW4</accession>
<name>A0A1Y1ZYW4_9PLEO</name>
<dbReference type="CDD" id="cd04515">
    <property type="entry name" value="Alpha_kinase"/>
    <property type="match status" value="1"/>
</dbReference>
<evidence type="ECO:0000256" key="1">
    <source>
        <dbReference type="ARBA" id="ARBA00004613"/>
    </source>
</evidence>
<feature type="domain" description="VWFA" evidence="8">
    <location>
        <begin position="87"/>
        <end position="161"/>
    </location>
</feature>
<dbReference type="InterPro" id="IPR011009">
    <property type="entry name" value="Kinase-like_dom_sf"/>
</dbReference>
<evidence type="ECO:0008006" key="12">
    <source>
        <dbReference type="Google" id="ProtNLM"/>
    </source>
</evidence>
<sequence>MTLISSSRTGERPQDIERERGELRQGMEGETNVTNRLKREIKDPSDAISSAEANRRILQLKLDMKAAGKETPSRSTAGLFKSVCSTDLLFLIDTTMSMQPHIDAAKDQVRSILKDIEESFYMEAEVRMAVVGYKDHDDIPSIQFLDFTPNVDHVRSAIDDLVAEGGDDIPEDVLGGLRQALHTSWKNKTRCIIHIADAPPHGRTLQNTIPNQRRDNYPEPGSEPHGLTHEALLHQMIALNINYALLRINHSTDRMAFEFMKAYADVSADCKLLRSNRFYPEARTFLARRRSGYRGRSSKSSSEGGLVFEEFELGTKFSALHHLVIKMVTTSASRTAVRETSTPSTKIGVSKKVLDLASIKEDEGASADVDLEDCPPQWDTRGWFEDTLVVEGFSPDVAHGASTLDNMMAEEDNFSICTTQLTIHKRQTPFAQGAMRVAFYARTAESMDPFVVKLYKKDGKDLPHLAEDMRSQALCKAFALEFNALSGKEIDFIVTTCLKGKPGGAGLEEVISLEPFLSGDYVKYNNNAGWVNEDIPVGWKQEAEAAQAFSHFTFERSRGRFLVSDIQGVGRILTDPAIHTRDRHRFKLAGTNLNTEGFKLFFLTHVCNDVCRKLGLVSNKSMLTSGSYQFRETWPSVGNTVCCSNKLCGRIVRLRPIGNSSSLRQALFGAKHSDRFPGCYWCHACFPQLESSIVKLTCEGPGPGHEFQVSKFFHESQGRVTPRECLMHREDDGVSKGSVSGRNLRGVWKKMKFATKKKAKMSKAT</sequence>
<dbReference type="GO" id="GO:0005524">
    <property type="term" value="F:ATP binding"/>
    <property type="evidence" value="ECO:0007669"/>
    <property type="project" value="InterPro"/>
</dbReference>
<feature type="region of interest" description="Disordered" evidence="7">
    <location>
        <begin position="202"/>
        <end position="222"/>
    </location>
</feature>
<keyword evidence="11" id="KW-1185">Reference proteome</keyword>
<dbReference type="GO" id="GO:0004674">
    <property type="term" value="F:protein serine/threonine kinase activity"/>
    <property type="evidence" value="ECO:0007669"/>
    <property type="project" value="UniProtKB-KW"/>
</dbReference>
<dbReference type="PANTHER" id="PTHR47763:SF4">
    <property type="entry name" value="ALPHA-PROTEIN KINASE VWKA"/>
    <property type="match status" value="1"/>
</dbReference>
<dbReference type="CDD" id="cd00198">
    <property type="entry name" value="vWFA"/>
    <property type="match status" value="1"/>
</dbReference>
<evidence type="ECO:0000313" key="10">
    <source>
        <dbReference type="EMBL" id="ORY14955.1"/>
    </source>
</evidence>
<keyword evidence="5" id="KW-0732">Signal</keyword>
<dbReference type="Gene3D" id="3.30.200.20">
    <property type="entry name" value="Phosphorylase Kinase, domain 1"/>
    <property type="match status" value="1"/>
</dbReference>
<protein>
    <recommendedName>
        <fullName evidence="12">Alpha-type protein kinase domain-containing protein</fullName>
    </recommendedName>
</protein>
<dbReference type="Gene3D" id="3.40.50.410">
    <property type="entry name" value="von Willebrand factor, type A domain"/>
    <property type="match status" value="1"/>
</dbReference>
<dbReference type="InterPro" id="IPR052969">
    <property type="entry name" value="Thr-specific_kinase-like"/>
</dbReference>
<dbReference type="EMBL" id="MCFA01000029">
    <property type="protein sequence ID" value="ORY14955.1"/>
    <property type="molecule type" value="Genomic_DNA"/>
</dbReference>
<dbReference type="InterPro" id="IPR036465">
    <property type="entry name" value="vWFA_dom_sf"/>
</dbReference>
<feature type="domain" description="Alpha-type protein kinase" evidence="9">
    <location>
        <begin position="406"/>
        <end position="619"/>
    </location>
</feature>
<keyword evidence="3" id="KW-0723">Serine/threonine-protein kinase</keyword>
<evidence type="ECO:0000256" key="2">
    <source>
        <dbReference type="ARBA" id="ARBA00022525"/>
    </source>
</evidence>
<reference evidence="10 11" key="1">
    <citation type="submission" date="2016-07" db="EMBL/GenBank/DDBJ databases">
        <title>Pervasive Adenine N6-methylation of Active Genes in Fungi.</title>
        <authorList>
            <consortium name="DOE Joint Genome Institute"/>
            <person name="Mondo S.J."/>
            <person name="Dannebaum R.O."/>
            <person name="Kuo R.C."/>
            <person name="Labutti K."/>
            <person name="Haridas S."/>
            <person name="Kuo A."/>
            <person name="Salamov A."/>
            <person name="Ahrendt S.R."/>
            <person name="Lipzen A."/>
            <person name="Sullivan W."/>
            <person name="Andreopoulos W.B."/>
            <person name="Clum A."/>
            <person name="Lindquist E."/>
            <person name="Daum C."/>
            <person name="Ramamoorthy G.K."/>
            <person name="Gryganskyi A."/>
            <person name="Culley D."/>
            <person name="Magnuson J.K."/>
            <person name="James T.Y."/>
            <person name="O'Malley M.A."/>
            <person name="Stajich J.E."/>
            <person name="Spatafora J.W."/>
            <person name="Visel A."/>
            <person name="Grigoriev I.V."/>
        </authorList>
    </citation>
    <scope>NUCLEOTIDE SEQUENCE [LARGE SCALE GENOMIC DNA]</scope>
    <source>
        <strain evidence="10 11">CBS 115471</strain>
    </source>
</reference>
<dbReference type="InterPro" id="IPR004166">
    <property type="entry name" value="a-kinase_dom"/>
</dbReference>
<dbReference type="InterPro" id="IPR056861">
    <property type="entry name" value="HMCN1-like_VWA"/>
</dbReference>
<dbReference type="SUPFAM" id="SSF56112">
    <property type="entry name" value="Protein kinase-like (PK-like)"/>
    <property type="match status" value="1"/>
</dbReference>
<comment type="subcellular location">
    <subcellularLocation>
        <location evidence="1">Secreted</location>
    </subcellularLocation>
</comment>
<dbReference type="STRING" id="1231657.A0A1Y1ZYW4"/>
<dbReference type="Proteomes" id="UP000193144">
    <property type="component" value="Unassembled WGS sequence"/>
</dbReference>
<dbReference type="InterPro" id="IPR002035">
    <property type="entry name" value="VWF_A"/>
</dbReference>
<organism evidence="10 11">
    <name type="scientific">Clohesyomyces aquaticus</name>
    <dbReference type="NCBI Taxonomy" id="1231657"/>
    <lineage>
        <taxon>Eukaryota</taxon>
        <taxon>Fungi</taxon>
        <taxon>Dikarya</taxon>
        <taxon>Ascomycota</taxon>
        <taxon>Pezizomycotina</taxon>
        <taxon>Dothideomycetes</taxon>
        <taxon>Pleosporomycetidae</taxon>
        <taxon>Pleosporales</taxon>
        <taxon>Lindgomycetaceae</taxon>
        <taxon>Clohesyomyces</taxon>
    </lineage>
</organism>